<feature type="region of interest" description="Disordered" evidence="1">
    <location>
        <begin position="162"/>
        <end position="181"/>
    </location>
</feature>
<protein>
    <submittedName>
        <fullName evidence="2">Uncharacterized protein</fullName>
    </submittedName>
</protein>
<proteinExistence type="predicted"/>
<evidence type="ECO:0000313" key="2">
    <source>
        <dbReference type="EMBL" id="KAG2441173.1"/>
    </source>
</evidence>
<reference evidence="2" key="1">
    <citation type="journal article" date="2020" name="bioRxiv">
        <title>Comparative genomics of Chlamydomonas.</title>
        <authorList>
            <person name="Craig R.J."/>
            <person name="Hasan A.R."/>
            <person name="Ness R.W."/>
            <person name="Keightley P.D."/>
        </authorList>
    </citation>
    <scope>NUCLEOTIDE SEQUENCE</scope>
    <source>
        <strain evidence="2">SAG 7.73</strain>
    </source>
</reference>
<sequence length="305" mass="31268">MLASRIASHALAATSASGAGWLGAAAQQWRAVSSSVAAAADAAQEAAPAPETAIPTLTAAQRAKLPALLALARRPTGAARRLGSLTALSATYRDLAITMSALAAQQVGLDPLAPVDANDQRWAELQLQQQQKQQQAAAAAQQASEGGAAAAAASASATSEGQGQAASAAAPGSGAGSGEEELAPLGAHLPLLDVTDTAISGGDGFAVDGLRPAPEEPALHPAHMDKVSAWAAVAPPHLESSTPLQTAVNLWPPTEAAYPTYVDFDAALRLLGHHTSRKRLRLGRRLLRKQDKYQLKTWEHHSGEA</sequence>
<dbReference type="AlphaFoldDB" id="A0A835T9M7"/>
<gene>
    <name evidence="2" type="ORF">HXX76_004025</name>
</gene>
<dbReference type="EMBL" id="JAEHOC010000006">
    <property type="protein sequence ID" value="KAG2441173.1"/>
    <property type="molecule type" value="Genomic_DNA"/>
</dbReference>
<comment type="caution">
    <text evidence="2">The sequence shown here is derived from an EMBL/GenBank/DDBJ whole genome shotgun (WGS) entry which is preliminary data.</text>
</comment>
<feature type="compositionally biased region" description="Low complexity" evidence="1">
    <location>
        <begin position="162"/>
        <end position="172"/>
    </location>
</feature>
<dbReference type="Proteomes" id="UP000650467">
    <property type="component" value="Unassembled WGS sequence"/>
</dbReference>
<evidence type="ECO:0000256" key="1">
    <source>
        <dbReference type="SAM" id="MobiDB-lite"/>
    </source>
</evidence>
<name>A0A835T9M7_CHLIN</name>
<keyword evidence="3" id="KW-1185">Reference proteome</keyword>
<organism evidence="2 3">
    <name type="scientific">Chlamydomonas incerta</name>
    <dbReference type="NCBI Taxonomy" id="51695"/>
    <lineage>
        <taxon>Eukaryota</taxon>
        <taxon>Viridiplantae</taxon>
        <taxon>Chlorophyta</taxon>
        <taxon>core chlorophytes</taxon>
        <taxon>Chlorophyceae</taxon>
        <taxon>CS clade</taxon>
        <taxon>Chlamydomonadales</taxon>
        <taxon>Chlamydomonadaceae</taxon>
        <taxon>Chlamydomonas</taxon>
    </lineage>
</organism>
<evidence type="ECO:0000313" key="3">
    <source>
        <dbReference type="Proteomes" id="UP000650467"/>
    </source>
</evidence>
<accession>A0A835T9M7</accession>
<dbReference type="OrthoDB" id="538904at2759"/>